<reference evidence="1 2" key="1">
    <citation type="journal article" date="2013" name="Genome Biol. Evol.">
        <title>Genomes of Stigonematalean cyanobacteria (subsection V) and the evolution of oxygenic photosynthesis from prokaryotes to plastids.</title>
        <authorList>
            <person name="Dagan T."/>
            <person name="Roettger M."/>
            <person name="Stucken K."/>
            <person name="Landan G."/>
            <person name="Koch R."/>
            <person name="Major P."/>
            <person name="Gould S.B."/>
            <person name="Goremykin V.V."/>
            <person name="Rippka R."/>
            <person name="Tandeau de Marsac N."/>
            <person name="Gugger M."/>
            <person name="Lockhart P.J."/>
            <person name="Allen J.F."/>
            <person name="Brune I."/>
            <person name="Maus I."/>
            <person name="Puhler A."/>
            <person name="Martin W.F."/>
        </authorList>
    </citation>
    <scope>NUCLEOTIDE SEQUENCE [LARGE SCALE GENOMIC DNA]</scope>
    <source>
        <strain evidence="1 2">PCC 7110</strain>
    </source>
</reference>
<sequence>MENQNQLKEERNQLPQLDYIDFLSKIDEKLDGESGGKIFSLKKDFNNERLRLIVDIHSLASQIAKAKEIRLPLSKDEKAYRATINMSDACREVFKDKIKEIKATLSNLLTSEIKKILGLDFNIKNADDIIERFIESILMPLAKQPQESSLFTWNFPQSSGLSSQELVLESEFDNPAIRNHKVTIQINSATRFREFVLTALESYVRLKMNDESDLSDYVVRNVRTNLESLKIHGSQELLLLEKLINQETIGRLKRETEIFFLDFWSELIDEECNDLTKNKEIIYECGQRGKIRQISIHEASFYLKDYSRRIRLLENFINDPKKPDDYYDLTYQGVTVNIKELFSRRDAFFELPIVGQINGCIGQTDDLHRSITSITFGLKFKFNGRVNNPVKSPTSFAYGLEIINPNSNLNNEQIDETTPEERAWQVEKIIKYFILYYFAFACPNPWEVNYLYTDVLKFDIVQHFTNKVLPTFSNLDSQNDAEKKNLLVEFVSNINQYLVPQKLEAIAKLLKKYIKKTFVFDEKRVSIGISKKILVPELTEISDTDRFFVEELSSGNLKQCLKHIFISRQGVTKDAIIQLPVTLKFETDNFYRAAKKYEFDMAYQTDNIQMLPVFYKFVQHTESKQFERDKKNIQLLANLLNKSPNILKEVNTLKKADEASDLLSRVVFSGSVIEFQIGEVPLEKATYEGRFKYEITLKTLGFLILELITSRVKQNKNLFVGQWILHETSEEKTTQQEALIRQMVKEWNHLLSDFMFINSQGIVLPEIARFKILNAKKSLYSLLPQKYRSNNNDKRILKKLLLVMVSSNKCDARSSRWEENYIANLTGEIVAVEDTETGIKINRVKTLAGNYWLDELHSTPWVLRDVINVMYDKGFKDVLYIAKTPFSEQLRVTNQQNELFFMSSNLIKFLKDIADDLIIYPVLYDSYSALSIDDKTQEETLYIQDVRQLSNLFNDPNRSQVIFFNLLTVNTIEKARTFYNTATTYSTLLNAHPGDALDMTKVMNGLIKECQLKNDIMLYLTLFHYSRYEKKQSKLEKLLPKLDPLNDIIGDNAIGRLSARGKHCIPGLQMNYLAWLTEVNNALIDSTYVKHTMNDSANLSQTLLVFLEEIENFLAQHQLKDPLTELPRDYNDFLVRYYNNPILKEQICLILEKQHWFIENGNVEISF</sequence>
<evidence type="ECO:0000313" key="1">
    <source>
        <dbReference type="EMBL" id="KYC44090.1"/>
    </source>
</evidence>
<dbReference type="Proteomes" id="UP000076925">
    <property type="component" value="Unassembled WGS sequence"/>
</dbReference>
<dbReference type="OrthoDB" id="494155at2"/>
<comment type="caution">
    <text evidence="1">The sequence shown here is derived from an EMBL/GenBank/DDBJ whole genome shotgun (WGS) entry which is preliminary data.</text>
</comment>
<evidence type="ECO:0000313" key="2">
    <source>
        <dbReference type="Proteomes" id="UP000076925"/>
    </source>
</evidence>
<dbReference type="AlphaFoldDB" id="A0A139XHC3"/>
<name>A0A139XHC3_9CYAN</name>
<keyword evidence="2" id="KW-1185">Reference proteome</keyword>
<gene>
    <name evidence="1" type="ORF">WA1_02825</name>
</gene>
<dbReference type="RefSeq" id="WP_017741395.1">
    <property type="nucleotide sequence ID" value="NZ_KQ976354.1"/>
</dbReference>
<dbReference type="EMBL" id="ANNX02000012">
    <property type="protein sequence ID" value="KYC44090.1"/>
    <property type="molecule type" value="Genomic_DNA"/>
</dbReference>
<organism evidence="1 2">
    <name type="scientific">Scytonema hofmannii PCC 7110</name>
    <dbReference type="NCBI Taxonomy" id="128403"/>
    <lineage>
        <taxon>Bacteria</taxon>
        <taxon>Bacillati</taxon>
        <taxon>Cyanobacteriota</taxon>
        <taxon>Cyanophyceae</taxon>
        <taxon>Nostocales</taxon>
        <taxon>Scytonemataceae</taxon>
        <taxon>Scytonema</taxon>
    </lineage>
</organism>
<accession>A0A139XHC3</accession>
<protein>
    <submittedName>
        <fullName evidence="1">Uncharacterized protein</fullName>
    </submittedName>
</protein>
<proteinExistence type="predicted"/>